<dbReference type="Gene3D" id="3.30.40.10">
    <property type="entry name" value="Zinc/RING finger domain, C3HC4 (zinc finger)"/>
    <property type="match status" value="1"/>
</dbReference>
<keyword evidence="7 13" id="KW-0863">Zinc-finger</keyword>
<evidence type="ECO:0000256" key="4">
    <source>
        <dbReference type="ARBA" id="ARBA00005555"/>
    </source>
</evidence>
<keyword evidence="6 14" id="KW-0479">Metal-binding</keyword>
<evidence type="ECO:0000256" key="8">
    <source>
        <dbReference type="ARBA" id="ARBA00022786"/>
    </source>
</evidence>
<keyword evidence="8 14" id="KW-0833">Ubl conjugation pathway</keyword>
<protein>
    <recommendedName>
        <fullName evidence="14">E3 ubiquitin protein ligase</fullName>
        <ecNumber evidence="14">2.3.2.27</ecNumber>
    </recommendedName>
</protein>
<evidence type="ECO:0000256" key="14">
    <source>
        <dbReference type="RuleBase" id="RU365038"/>
    </source>
</evidence>
<evidence type="ECO:0000313" key="17">
    <source>
        <dbReference type="Proteomes" id="UP001165060"/>
    </source>
</evidence>
<dbReference type="InterPro" id="IPR013083">
    <property type="entry name" value="Znf_RING/FYVE/PHD"/>
</dbReference>
<gene>
    <name evidence="16" type="ORF">TeGR_g3862</name>
</gene>
<evidence type="ECO:0000256" key="9">
    <source>
        <dbReference type="ARBA" id="ARBA00022833"/>
    </source>
</evidence>
<proteinExistence type="inferred from homology"/>
<evidence type="ECO:0000259" key="15">
    <source>
        <dbReference type="PROSITE" id="PS50089"/>
    </source>
</evidence>
<evidence type="ECO:0000313" key="16">
    <source>
        <dbReference type="EMBL" id="GMI39709.1"/>
    </source>
</evidence>
<keyword evidence="10 14" id="KW-0156">Chromatin regulator</keyword>
<dbReference type="InterPro" id="IPR013956">
    <property type="entry name" value="E3_ubiquit_lig_Bre1"/>
</dbReference>
<reference evidence="16 17" key="1">
    <citation type="journal article" date="2023" name="Commun. Biol.">
        <title>Genome analysis of Parmales, the sister group of diatoms, reveals the evolutionary specialization of diatoms from phago-mixotrophs to photoautotrophs.</title>
        <authorList>
            <person name="Ban H."/>
            <person name="Sato S."/>
            <person name="Yoshikawa S."/>
            <person name="Yamada K."/>
            <person name="Nakamura Y."/>
            <person name="Ichinomiya M."/>
            <person name="Sato N."/>
            <person name="Blanc-Mathieu R."/>
            <person name="Endo H."/>
            <person name="Kuwata A."/>
            <person name="Ogata H."/>
        </authorList>
    </citation>
    <scope>NUCLEOTIDE SEQUENCE [LARGE SCALE GENOMIC DNA]</scope>
</reference>
<dbReference type="InterPro" id="IPR018957">
    <property type="entry name" value="Znf_C3HC4_RING-type"/>
</dbReference>
<dbReference type="PANTHER" id="PTHR23163:SF0">
    <property type="entry name" value="E3 UBIQUITIN-PROTEIN LIGASE BRE1"/>
    <property type="match status" value="1"/>
</dbReference>
<keyword evidence="12 14" id="KW-0539">Nucleus</keyword>
<accession>A0ABQ6N4E2</accession>
<keyword evidence="9 14" id="KW-0862">Zinc</keyword>
<dbReference type="PROSITE" id="PS00518">
    <property type="entry name" value="ZF_RING_1"/>
    <property type="match status" value="1"/>
</dbReference>
<organism evidence="16 17">
    <name type="scientific">Tetraparma gracilis</name>
    <dbReference type="NCBI Taxonomy" id="2962635"/>
    <lineage>
        <taxon>Eukaryota</taxon>
        <taxon>Sar</taxon>
        <taxon>Stramenopiles</taxon>
        <taxon>Ochrophyta</taxon>
        <taxon>Bolidophyceae</taxon>
        <taxon>Parmales</taxon>
        <taxon>Triparmaceae</taxon>
        <taxon>Tetraparma</taxon>
    </lineage>
</organism>
<dbReference type="SMART" id="SM00184">
    <property type="entry name" value="RING"/>
    <property type="match status" value="1"/>
</dbReference>
<evidence type="ECO:0000256" key="6">
    <source>
        <dbReference type="ARBA" id="ARBA00022723"/>
    </source>
</evidence>
<comment type="subcellular location">
    <subcellularLocation>
        <location evidence="2 14">Nucleus</location>
    </subcellularLocation>
</comment>
<name>A0ABQ6N4E2_9STRA</name>
<evidence type="ECO:0000256" key="11">
    <source>
        <dbReference type="ARBA" id="ARBA00023054"/>
    </source>
</evidence>
<evidence type="ECO:0000256" key="13">
    <source>
        <dbReference type="PROSITE-ProRule" id="PRU00175"/>
    </source>
</evidence>
<dbReference type="PANTHER" id="PTHR23163">
    <property type="entry name" value="RING FINGER PROTEIN-RELATED"/>
    <property type="match status" value="1"/>
</dbReference>
<dbReference type="Pfam" id="PF00097">
    <property type="entry name" value="zf-C3HC4"/>
    <property type="match status" value="1"/>
</dbReference>
<dbReference type="EC" id="2.3.2.27" evidence="14"/>
<dbReference type="InterPro" id="IPR001841">
    <property type="entry name" value="Znf_RING"/>
</dbReference>
<evidence type="ECO:0000256" key="12">
    <source>
        <dbReference type="ARBA" id="ARBA00023242"/>
    </source>
</evidence>
<dbReference type="EMBL" id="BRYB01002102">
    <property type="protein sequence ID" value="GMI39709.1"/>
    <property type="molecule type" value="Genomic_DNA"/>
</dbReference>
<evidence type="ECO:0000256" key="3">
    <source>
        <dbReference type="ARBA" id="ARBA00004906"/>
    </source>
</evidence>
<feature type="domain" description="RING-type" evidence="15">
    <location>
        <begin position="129"/>
        <end position="168"/>
    </location>
</feature>
<dbReference type="InterPro" id="IPR017907">
    <property type="entry name" value="Znf_RING_CS"/>
</dbReference>
<keyword evidence="5 14" id="KW-0808">Transferase</keyword>
<dbReference type="SUPFAM" id="SSF57850">
    <property type="entry name" value="RING/U-box"/>
    <property type="match status" value="1"/>
</dbReference>
<evidence type="ECO:0000256" key="7">
    <source>
        <dbReference type="ARBA" id="ARBA00022771"/>
    </source>
</evidence>
<keyword evidence="17" id="KW-1185">Reference proteome</keyword>
<evidence type="ECO:0000256" key="5">
    <source>
        <dbReference type="ARBA" id="ARBA00022679"/>
    </source>
</evidence>
<sequence length="183" mass="19847">MSARLAGTNTKKIEAALSQKTQEVDDITEKCRSDLDAERAERAKLEGALEQLRLKAGGEGKVVGDLKAKVDELQESLAAESSSRGKLQDTVRVLEKTAAGAPSGGGGKSGFSVEQLELQVNSLRNKVMCNVCNVREKEVMITRCGHTFCKACIDERITSRARQCPSCNDKFAATEVAKIWLTE</sequence>
<dbReference type="CDD" id="cd16499">
    <property type="entry name" value="RING-HC_Bre1-like"/>
    <property type="match status" value="1"/>
</dbReference>
<comment type="catalytic activity">
    <reaction evidence="1 14">
        <text>S-ubiquitinyl-[E2 ubiquitin-conjugating enzyme]-L-cysteine + [acceptor protein]-L-lysine = [E2 ubiquitin-conjugating enzyme]-L-cysteine + N(6)-ubiquitinyl-[acceptor protein]-L-lysine.</text>
        <dbReference type="EC" id="2.3.2.27"/>
    </reaction>
</comment>
<dbReference type="PROSITE" id="PS50089">
    <property type="entry name" value="ZF_RING_2"/>
    <property type="match status" value="1"/>
</dbReference>
<dbReference type="Proteomes" id="UP001165060">
    <property type="component" value="Unassembled WGS sequence"/>
</dbReference>
<evidence type="ECO:0000256" key="10">
    <source>
        <dbReference type="ARBA" id="ARBA00022853"/>
    </source>
</evidence>
<comment type="pathway">
    <text evidence="3 14">Protein modification; protein ubiquitination.</text>
</comment>
<comment type="similarity">
    <text evidence="4 14">Belongs to the BRE1 family.</text>
</comment>
<keyword evidence="11 14" id="KW-0175">Coiled coil</keyword>
<evidence type="ECO:0000256" key="2">
    <source>
        <dbReference type="ARBA" id="ARBA00004123"/>
    </source>
</evidence>
<evidence type="ECO:0000256" key="1">
    <source>
        <dbReference type="ARBA" id="ARBA00000900"/>
    </source>
</evidence>
<comment type="caution">
    <text evidence="16">The sequence shown here is derived from an EMBL/GenBank/DDBJ whole genome shotgun (WGS) entry which is preliminary data.</text>
</comment>